<comment type="subcellular location">
    <subcellularLocation>
        <location evidence="1">Mitochondrion membrane</location>
        <topology evidence="1">Multi-pass membrane protein</topology>
    </subcellularLocation>
</comment>
<keyword evidence="8 11" id="KW-0472">Membrane</keyword>
<evidence type="ECO:0000256" key="3">
    <source>
        <dbReference type="ARBA" id="ARBA00022448"/>
    </source>
</evidence>
<comment type="caution">
    <text evidence="14">The sequence shown here is derived from an EMBL/GenBank/DDBJ whole genome shotgun (WGS) entry which is preliminary data.</text>
</comment>
<keyword evidence="6" id="KW-0067">ATP-binding</keyword>
<accession>A0A9C7UT55</accession>
<feature type="transmembrane region" description="Helical" evidence="11">
    <location>
        <begin position="235"/>
        <end position="253"/>
    </location>
</feature>
<dbReference type="InterPro" id="IPR003593">
    <property type="entry name" value="AAA+_ATPase"/>
</dbReference>
<feature type="domain" description="ABC transmembrane type-1" evidence="13">
    <location>
        <begin position="193"/>
        <end position="483"/>
    </location>
</feature>
<evidence type="ECO:0000313" key="14">
    <source>
        <dbReference type="EMBL" id="GJQ14347.1"/>
    </source>
</evidence>
<evidence type="ECO:0000256" key="8">
    <source>
        <dbReference type="ARBA" id="ARBA00023136"/>
    </source>
</evidence>
<dbReference type="GO" id="GO:0005524">
    <property type="term" value="F:ATP binding"/>
    <property type="evidence" value="ECO:0007669"/>
    <property type="project" value="UniProtKB-KW"/>
</dbReference>
<dbReference type="SUPFAM" id="SSF90123">
    <property type="entry name" value="ABC transporter transmembrane region"/>
    <property type="match status" value="1"/>
</dbReference>
<feature type="transmembrane region" description="Helical" evidence="11">
    <location>
        <begin position="340"/>
        <end position="359"/>
    </location>
</feature>
<dbReference type="GO" id="GO:0140359">
    <property type="term" value="F:ABC-type transporter activity"/>
    <property type="evidence" value="ECO:0007669"/>
    <property type="project" value="InterPro"/>
</dbReference>
<evidence type="ECO:0000256" key="1">
    <source>
        <dbReference type="ARBA" id="ARBA00004225"/>
    </source>
</evidence>
<dbReference type="Pfam" id="PF00664">
    <property type="entry name" value="ABC_membrane"/>
    <property type="match status" value="1"/>
</dbReference>
<evidence type="ECO:0000313" key="15">
    <source>
        <dbReference type="Proteomes" id="UP001061958"/>
    </source>
</evidence>
<dbReference type="Gene3D" id="1.20.1560.10">
    <property type="entry name" value="ABC transporter type 1, transmembrane domain"/>
    <property type="match status" value="1"/>
</dbReference>
<keyword evidence="4 11" id="KW-0812">Transmembrane</keyword>
<evidence type="ECO:0000256" key="2">
    <source>
        <dbReference type="ARBA" id="ARBA00014334"/>
    </source>
</evidence>
<dbReference type="Pfam" id="PF00005">
    <property type="entry name" value="ABC_tran"/>
    <property type="match status" value="1"/>
</dbReference>
<dbReference type="GO" id="GO:0006879">
    <property type="term" value="P:intracellular iron ion homeostasis"/>
    <property type="evidence" value="ECO:0007669"/>
    <property type="project" value="TreeGrafter"/>
</dbReference>
<organism evidence="14 15">
    <name type="scientific">Galdieria partita</name>
    <dbReference type="NCBI Taxonomy" id="83374"/>
    <lineage>
        <taxon>Eukaryota</taxon>
        <taxon>Rhodophyta</taxon>
        <taxon>Bangiophyceae</taxon>
        <taxon>Galdieriales</taxon>
        <taxon>Galdieriaceae</taxon>
        <taxon>Galdieria</taxon>
    </lineage>
</organism>
<keyword evidence="3" id="KW-0813">Transport</keyword>
<evidence type="ECO:0000256" key="11">
    <source>
        <dbReference type="SAM" id="Phobius"/>
    </source>
</evidence>
<dbReference type="GO" id="GO:0005743">
    <property type="term" value="C:mitochondrial inner membrane"/>
    <property type="evidence" value="ECO:0007669"/>
    <property type="project" value="TreeGrafter"/>
</dbReference>
<reference evidence="14" key="2">
    <citation type="submission" date="2022-01" db="EMBL/GenBank/DDBJ databases">
        <authorList>
            <person name="Hirooka S."/>
            <person name="Miyagishima S.Y."/>
        </authorList>
    </citation>
    <scope>NUCLEOTIDE SEQUENCE</scope>
    <source>
        <strain evidence="14">NBRC 102759</strain>
    </source>
</reference>
<dbReference type="Proteomes" id="UP001061958">
    <property type="component" value="Unassembled WGS sequence"/>
</dbReference>
<reference evidence="14" key="1">
    <citation type="journal article" date="2022" name="Proc. Natl. Acad. Sci. U.S.A.">
        <title>Life cycle and functional genomics of the unicellular red alga Galdieria for elucidating algal and plant evolution and industrial use.</title>
        <authorList>
            <person name="Hirooka S."/>
            <person name="Itabashi T."/>
            <person name="Ichinose T.M."/>
            <person name="Onuma R."/>
            <person name="Fujiwara T."/>
            <person name="Yamashita S."/>
            <person name="Jong L.W."/>
            <person name="Tomita R."/>
            <person name="Iwane A.H."/>
            <person name="Miyagishima S.Y."/>
        </authorList>
    </citation>
    <scope>NUCLEOTIDE SEQUENCE</scope>
    <source>
        <strain evidence="14">NBRC 102759</strain>
    </source>
</reference>
<evidence type="ECO:0000256" key="7">
    <source>
        <dbReference type="ARBA" id="ARBA00022989"/>
    </source>
</evidence>
<dbReference type="PANTHER" id="PTHR24221">
    <property type="entry name" value="ATP-BINDING CASSETTE SUB-FAMILY B"/>
    <property type="match status" value="1"/>
</dbReference>
<dbReference type="PROSITE" id="PS50893">
    <property type="entry name" value="ABC_TRANSPORTER_2"/>
    <property type="match status" value="1"/>
</dbReference>
<dbReference type="SUPFAM" id="SSF52540">
    <property type="entry name" value="P-loop containing nucleoside triphosphate hydrolases"/>
    <property type="match status" value="1"/>
</dbReference>
<evidence type="ECO:0000259" key="12">
    <source>
        <dbReference type="PROSITE" id="PS50893"/>
    </source>
</evidence>
<dbReference type="PROSITE" id="PS00211">
    <property type="entry name" value="ABC_TRANSPORTER_1"/>
    <property type="match status" value="1"/>
</dbReference>
<dbReference type="CDD" id="cd18582">
    <property type="entry name" value="ABC_6TM_ATM1_ABCB7"/>
    <property type="match status" value="1"/>
</dbReference>
<evidence type="ECO:0000256" key="4">
    <source>
        <dbReference type="ARBA" id="ARBA00022692"/>
    </source>
</evidence>
<feature type="transmembrane region" description="Helical" evidence="11">
    <location>
        <begin position="310"/>
        <end position="334"/>
    </location>
</feature>
<dbReference type="PRINTS" id="PR01896">
    <property type="entry name" value="TAP1PROTEIN"/>
</dbReference>
<dbReference type="GO" id="GO:0016887">
    <property type="term" value="F:ATP hydrolysis activity"/>
    <property type="evidence" value="ECO:0007669"/>
    <property type="project" value="InterPro"/>
</dbReference>
<dbReference type="CDD" id="cd03253">
    <property type="entry name" value="ABCC_ATM1_transporter"/>
    <property type="match status" value="1"/>
</dbReference>
<protein>
    <recommendedName>
        <fullName evidence="2">Probable ATP-dependent transporter ycf16</fullName>
    </recommendedName>
</protein>
<feature type="domain" description="ABC transporter" evidence="12">
    <location>
        <begin position="517"/>
        <end position="758"/>
    </location>
</feature>
<dbReference type="EMBL" id="BQMJ01000054">
    <property type="protein sequence ID" value="GJQ14347.1"/>
    <property type="molecule type" value="Genomic_DNA"/>
</dbReference>
<feature type="transmembrane region" description="Helical" evidence="11">
    <location>
        <begin position="429"/>
        <end position="452"/>
    </location>
</feature>
<dbReference type="InterPro" id="IPR039421">
    <property type="entry name" value="Type_1_exporter"/>
</dbReference>
<feature type="transmembrane region" description="Helical" evidence="11">
    <location>
        <begin position="191"/>
        <end position="215"/>
    </location>
</feature>
<feature type="compositionally biased region" description="Basic and acidic residues" evidence="10">
    <location>
        <begin position="830"/>
        <end position="840"/>
    </location>
</feature>
<dbReference type="InterPro" id="IPR027417">
    <property type="entry name" value="P-loop_NTPase"/>
</dbReference>
<dbReference type="InterPro" id="IPR011527">
    <property type="entry name" value="ABC1_TM_dom"/>
</dbReference>
<keyword evidence="15" id="KW-1185">Reference proteome</keyword>
<evidence type="ECO:0000256" key="5">
    <source>
        <dbReference type="ARBA" id="ARBA00022741"/>
    </source>
</evidence>
<evidence type="ECO:0000256" key="10">
    <source>
        <dbReference type="SAM" id="MobiDB-lite"/>
    </source>
</evidence>
<sequence>MRSELIRTGLFSYTSPPSLLNNQRLCFSRQANVVKFIPSFGVFRHIPNNSNNFCASCWQKRWVDFDCTFLGIKNKRPAKKYKKRLGWIIQASRASDWRDMETLPFESQPIVLRELKRNIEYSESETMNSFPTSLQGKINVRALDAKNPDGARAAGKELDNLKAARASKTLHACWIFVRQVLGADKSLEWRLYLALVLMFLSKLLNILVPFLLKLAVDSLTKSFQSKITWARSTSLVMWLLIGHGVARIAAIATHELRNALFARVGLGVGRRITRAAFAYLHSLDLSFHNNSRTGATTRIVDRGTKSITMILRALIFSFVPSLFELGLVCGILSFRFTWHLAAVTVLCFLFYVWYTVHINNQMARVRRLMNAVDNEGSAKLSESLFSAETVKIFNNEDFELLRYDVCLSAFEEASVLNEKLLASLNAGQGAIFCVGLSVALVLSCSLCFQGLLSVGDVMMVHTMLQQLWVPLNFIGWQYRELKQSLIDMENLLELFNRRPKISDKEDARDIVLRGGTVKFENVSFAYPLENSAVPEIKPLLKNISFSVPSGKTLAIVGESGSGKSTSLRLLYRLYEPTDGRIMIDDQDIRQVSQKSLRSCIGMIPQDTLLFNDTIYFNIAYGKIDSTREQVEQAAKLAQIHDTILRMPDGYQTIVGERGARLSGGERQRVAIARCLLKNPTILLCDEATSALDSKTEQEITQALKQLGQNRTCIVVAHRLSTVVDADEILVLREGRIVERGTHMELLEDPDSAYAHMWSRQLRDVETPAEACEQLEYSHSTNRFYEKYEEKSLWNSEMNGNQDNSPATDHYRNVGCNGDHHVQQSTDVVLDETHISENNSR</sequence>
<dbReference type="AlphaFoldDB" id="A0A9C7UT55"/>
<dbReference type="Gene3D" id="3.40.50.300">
    <property type="entry name" value="P-loop containing nucleotide triphosphate hydrolases"/>
    <property type="match status" value="1"/>
</dbReference>
<evidence type="ECO:0000256" key="9">
    <source>
        <dbReference type="ARBA" id="ARBA00024363"/>
    </source>
</evidence>
<comment type="similarity">
    <text evidence="9">Belongs to the ABC transporter superfamily. ABCB family. Heavy Metal importer (TC 3.A.1.210) subfamily.</text>
</comment>
<name>A0A9C7UT55_9RHOD</name>
<dbReference type="SMART" id="SM00382">
    <property type="entry name" value="AAA"/>
    <property type="match status" value="1"/>
</dbReference>
<evidence type="ECO:0000259" key="13">
    <source>
        <dbReference type="PROSITE" id="PS50929"/>
    </source>
</evidence>
<dbReference type="PANTHER" id="PTHR24221:SF402">
    <property type="entry name" value="IRON-SULFUR CLUSTERS TRANSPORTER ABCB7, MITOCHONDRIAL"/>
    <property type="match status" value="1"/>
</dbReference>
<proteinExistence type="inferred from homology"/>
<evidence type="ECO:0000256" key="6">
    <source>
        <dbReference type="ARBA" id="ARBA00022840"/>
    </source>
</evidence>
<dbReference type="PROSITE" id="PS50929">
    <property type="entry name" value="ABC_TM1F"/>
    <property type="match status" value="1"/>
</dbReference>
<dbReference type="OrthoDB" id="6500128at2759"/>
<keyword evidence="7 11" id="KW-1133">Transmembrane helix</keyword>
<dbReference type="FunFam" id="3.40.50.300:FF:000287">
    <property type="entry name" value="Multidrug ABC transporter ATP-binding protein"/>
    <property type="match status" value="1"/>
</dbReference>
<keyword evidence="5" id="KW-0547">Nucleotide-binding</keyword>
<dbReference type="InterPro" id="IPR017871">
    <property type="entry name" value="ABC_transporter-like_CS"/>
</dbReference>
<dbReference type="InterPro" id="IPR036640">
    <property type="entry name" value="ABC1_TM_sf"/>
</dbReference>
<gene>
    <name evidence="14" type="ORF">GpartN1_g6138.t1</name>
</gene>
<feature type="region of interest" description="Disordered" evidence="10">
    <location>
        <begin position="816"/>
        <end position="840"/>
    </location>
</feature>
<dbReference type="InterPro" id="IPR003439">
    <property type="entry name" value="ABC_transporter-like_ATP-bd"/>
</dbReference>